<feature type="compositionally biased region" description="Basic residues" evidence="1">
    <location>
        <begin position="772"/>
        <end position="784"/>
    </location>
</feature>
<feature type="compositionally biased region" description="Low complexity" evidence="1">
    <location>
        <begin position="1159"/>
        <end position="1178"/>
    </location>
</feature>
<dbReference type="PROSITE" id="PS50105">
    <property type="entry name" value="SAM_DOMAIN"/>
    <property type="match status" value="1"/>
</dbReference>
<feature type="region of interest" description="Disordered" evidence="1">
    <location>
        <begin position="1336"/>
        <end position="1356"/>
    </location>
</feature>
<dbReference type="CDD" id="cd09577">
    <property type="entry name" value="SAM_Ph1_2_3"/>
    <property type="match status" value="1"/>
</dbReference>
<feature type="compositionally biased region" description="Polar residues" evidence="1">
    <location>
        <begin position="760"/>
        <end position="771"/>
    </location>
</feature>
<dbReference type="GO" id="GO:0045892">
    <property type="term" value="P:negative regulation of DNA-templated transcription"/>
    <property type="evidence" value="ECO:0007669"/>
    <property type="project" value="TreeGrafter"/>
</dbReference>
<reference evidence="4" key="1">
    <citation type="submission" date="2025-08" db="UniProtKB">
        <authorList>
            <consortium name="RefSeq"/>
        </authorList>
    </citation>
    <scope>IDENTIFICATION</scope>
    <source>
        <tissue evidence="4">Whole organism</tissue>
    </source>
</reference>
<protein>
    <submittedName>
        <fullName evidence="4">Mucin-5AC</fullName>
    </submittedName>
</protein>
<dbReference type="InterPro" id="IPR050548">
    <property type="entry name" value="PcG_chromatin_remod_factors"/>
</dbReference>
<feature type="compositionally biased region" description="Low complexity" evidence="1">
    <location>
        <begin position="57"/>
        <end position="68"/>
    </location>
</feature>
<feature type="compositionally biased region" description="Low complexity" evidence="1">
    <location>
        <begin position="1064"/>
        <end position="1076"/>
    </location>
</feature>
<dbReference type="GeneID" id="108680088"/>
<dbReference type="OrthoDB" id="2390104at2759"/>
<feature type="compositionally biased region" description="Pro residues" evidence="1">
    <location>
        <begin position="368"/>
        <end position="377"/>
    </location>
</feature>
<dbReference type="RefSeq" id="XP_047735996.1">
    <property type="nucleotide sequence ID" value="XM_047880040.1"/>
</dbReference>
<evidence type="ECO:0000259" key="2">
    <source>
        <dbReference type="PROSITE" id="PS50105"/>
    </source>
</evidence>
<feature type="region of interest" description="Disordered" evidence="1">
    <location>
        <begin position="53"/>
        <end position="180"/>
    </location>
</feature>
<dbReference type="Pfam" id="PF00536">
    <property type="entry name" value="SAM_1"/>
    <property type="match status" value="1"/>
</dbReference>
<feature type="compositionally biased region" description="Low complexity" evidence="1">
    <location>
        <begin position="404"/>
        <end position="420"/>
    </location>
</feature>
<dbReference type="GO" id="GO:0042393">
    <property type="term" value="F:histone binding"/>
    <property type="evidence" value="ECO:0007669"/>
    <property type="project" value="TreeGrafter"/>
</dbReference>
<feature type="region of interest" description="Disordered" evidence="1">
    <location>
        <begin position="362"/>
        <end position="392"/>
    </location>
</feature>
<dbReference type="Gene3D" id="1.10.150.50">
    <property type="entry name" value="Transcription Factor, Ets-1"/>
    <property type="match status" value="1"/>
</dbReference>
<dbReference type="KEGG" id="hazt:108680088"/>
<feature type="compositionally biased region" description="Low complexity" evidence="1">
    <location>
        <begin position="1343"/>
        <end position="1354"/>
    </location>
</feature>
<feature type="compositionally biased region" description="Low complexity" evidence="1">
    <location>
        <begin position="786"/>
        <end position="796"/>
    </location>
</feature>
<sequence length="1588" mass="163729">MQPPLLPAQPCSQEADHCSDEVAADTAPVTSADALVTTASAAVSSPVKEQQLLAAESPKLSPSTPLPKHNILQTPDDSCLTPHDTHTLHPQDSTHSIPDLPQNSVPESPTPSSPSVQSSSSANSPATTPNATASPAFNAAASLVSSPHNASPSPASPNTSSSSPSPPRVASASPHYSPITCDAPGNQAPIIISFGAPVSCSDVRFAAVGSSPVTCISSASGATILTSLAPTFTSVGPVATSATFTAGATPGSISYKVLPSTASRVTALQSNTAPSYVTYTSPGSLLSSFVPRPASALSVAAGVRSPLRVAAPRIAMSQVMTPQPAQPQQAPPQSPHQTPTAITPQSSQHFYVQATMTGPAMSISAPPAIAPAPPPQTTPSSTTTTAGQQHHQATLPTLQQQLQHLQQQQLQQPLQQPLHPHQIHHTAVSPSAMAQFSPQLQVIQSSLPAPSYNLTQLYQNAQGQLIMPGGLALQSMPGNATQSTISPAQAMQPALNAGQHIQVITAGGKATAFNGQLTAAGTHMLTTAQLPTAQPGKAATATQQVLHQSQGYSQHSLLSSGSQTLLLSSPISQQPTNILPAAAAQPNTAAATHKHQHDHMQKVTQVSTAFSPGVQGGLTWAGLQNPAVLAAAAAAAQHPQQHQQQQQQLQHSQPSIIFRNAQAGPQDNGVYIPNPVHSTSPANIQPKVTMSSNGNAAAMRPPLLPASLQPQQLHMTHTLGQSVSVSGVVPVSAGQQQQLVTLQQHQQQQQQLIRPIASASTQTGVSGQTGKHQVRNGKVARKNQRTNNSNSTNVNSLALTGSNNSISTSLPIITATGAITNSALVTKGVQIQPMPSIGQHPNQIKPLAPLTPSSSGPIPAGLPQLVRMPHSHAGGLKTTAMALTNATATLGALVATSTSTPQQFTSNTNTTSIMVAPQPATAYVLPSSSVGVAVSATPATSVGGVLTAASAGGVLTAASGAPLYTQLAPTQQITLQQQQQFQHQFQQQQQLHFQQQQHAAAVAQQQSQLQQLHQQQQQQQQLALQSQQLGLQPIAPALMSQQPSQHITLQPVSSQAPGTTAVSQQSHLQQQQQLQQQHQLQQHQQQQAVAKLQQAQPQAISAQTISNMATTSLNGSAVASSAAQTVSSSSNVVSNNAFPENTGMSAEANCASENGDARSSGASTPVSSSSSGTKTPVPEAGATKIHSAALSSPVAPSSGAPKAIVKPQVLTHVIEGFVIHEASEPFPVCRSSLLSDLNGVKVNGKVPSDGSNRVSVNGTAHLESELQLDSKCPSSSAELPNGQAASPGKLVDVGSGRCEACGKPVDGALCKSGAKTKLSKNKRFCSVACSRKITSGQQKRALSSSSPRPDGGSDATKRFKEDLAATAPLSARTEVEPNKSHPQSSAVSPRLQSPAQPLMTNSPAGALTPLIVPPLGGIVPPPNPVPLGTPGVVAPMQLTPAMPLAPEHLPPQVLPPVQPVVGITNTAVAAGQAILSAECKRDSSAPSPVLMDQSTPTKRVGGGPANYLTTDIPQWTVQDVVQFILNLPGCQDYAEDFELQEIDGQALMLLKADHLMNAMSIKLGPALKICAKIEAMRGEKSSPQPAPQ</sequence>
<dbReference type="PANTHER" id="PTHR12247:SF138">
    <property type="entry name" value="POLYHOMEOTIC DISTAL, ISOFORM A-RELATED"/>
    <property type="match status" value="1"/>
</dbReference>
<dbReference type="Proteomes" id="UP000694843">
    <property type="component" value="Unplaced"/>
</dbReference>
<dbReference type="SMART" id="SM00454">
    <property type="entry name" value="SAM"/>
    <property type="match status" value="1"/>
</dbReference>
<feature type="compositionally biased region" description="Polar residues" evidence="1">
    <location>
        <begin position="1042"/>
        <end position="1063"/>
    </location>
</feature>
<dbReference type="GO" id="GO:0035102">
    <property type="term" value="C:PRC1 complex"/>
    <property type="evidence" value="ECO:0007669"/>
    <property type="project" value="TreeGrafter"/>
</dbReference>
<evidence type="ECO:0000256" key="1">
    <source>
        <dbReference type="SAM" id="MobiDB-lite"/>
    </source>
</evidence>
<proteinExistence type="predicted"/>
<organism evidence="3 4">
    <name type="scientific">Hyalella azteca</name>
    <name type="common">Amphipod</name>
    <dbReference type="NCBI Taxonomy" id="294128"/>
    <lineage>
        <taxon>Eukaryota</taxon>
        <taxon>Metazoa</taxon>
        <taxon>Ecdysozoa</taxon>
        <taxon>Arthropoda</taxon>
        <taxon>Crustacea</taxon>
        <taxon>Multicrustacea</taxon>
        <taxon>Malacostraca</taxon>
        <taxon>Eumalacostraca</taxon>
        <taxon>Peracarida</taxon>
        <taxon>Amphipoda</taxon>
        <taxon>Senticaudata</taxon>
        <taxon>Talitrida</taxon>
        <taxon>Talitroidea</taxon>
        <taxon>Hyalellidae</taxon>
        <taxon>Hyalella</taxon>
    </lineage>
</organism>
<keyword evidence="3" id="KW-1185">Reference proteome</keyword>
<feature type="region of interest" description="Disordered" evidence="1">
    <location>
        <begin position="1484"/>
        <end position="1503"/>
    </location>
</feature>
<feature type="region of interest" description="Disordered" evidence="1">
    <location>
        <begin position="1125"/>
        <end position="1179"/>
    </location>
</feature>
<feature type="compositionally biased region" description="Polar residues" evidence="1">
    <location>
        <begin position="1380"/>
        <end position="1402"/>
    </location>
</feature>
<feature type="region of interest" description="Disordered" evidence="1">
    <location>
        <begin position="1368"/>
        <end position="1402"/>
    </location>
</feature>
<dbReference type="SUPFAM" id="SSF47769">
    <property type="entry name" value="SAM/Pointed domain"/>
    <property type="match status" value="1"/>
</dbReference>
<feature type="region of interest" description="Disordered" evidence="1">
    <location>
        <begin position="319"/>
        <end position="344"/>
    </location>
</feature>
<evidence type="ECO:0000313" key="3">
    <source>
        <dbReference type="Proteomes" id="UP000694843"/>
    </source>
</evidence>
<dbReference type="PANTHER" id="PTHR12247">
    <property type="entry name" value="POLYCOMB GROUP PROTEIN"/>
    <property type="match status" value="1"/>
</dbReference>
<dbReference type="InterPro" id="IPR001660">
    <property type="entry name" value="SAM"/>
</dbReference>
<feature type="region of interest" description="Disordered" evidence="1">
    <location>
        <begin position="404"/>
        <end position="425"/>
    </location>
</feature>
<name>A0A979FHC6_HYAAZ</name>
<gene>
    <name evidence="4" type="primary">LOC108680088</name>
</gene>
<feature type="compositionally biased region" description="Low complexity" evidence="1">
    <location>
        <begin position="1125"/>
        <end position="1137"/>
    </location>
</feature>
<feature type="compositionally biased region" description="Low complexity" evidence="1">
    <location>
        <begin position="378"/>
        <end position="392"/>
    </location>
</feature>
<feature type="region of interest" description="Disordered" evidence="1">
    <location>
        <begin position="760"/>
        <end position="798"/>
    </location>
</feature>
<feature type="compositionally biased region" description="Low complexity" evidence="1">
    <location>
        <begin position="113"/>
        <end position="174"/>
    </location>
</feature>
<feature type="region of interest" description="Disordered" evidence="1">
    <location>
        <begin position="1042"/>
        <end position="1076"/>
    </location>
</feature>
<evidence type="ECO:0000313" key="4">
    <source>
        <dbReference type="RefSeq" id="XP_047735996.1"/>
    </source>
</evidence>
<dbReference type="GO" id="GO:0003682">
    <property type="term" value="F:chromatin binding"/>
    <property type="evidence" value="ECO:0007669"/>
    <property type="project" value="TreeGrafter"/>
</dbReference>
<dbReference type="OMA" id="PSNRWPR"/>
<dbReference type="InterPro" id="IPR013761">
    <property type="entry name" value="SAM/pointed_sf"/>
</dbReference>
<accession>A0A979FHC6</accession>
<feature type="domain" description="SAM" evidence="2">
    <location>
        <begin position="1515"/>
        <end position="1579"/>
    </location>
</feature>